<proteinExistence type="inferred from homology"/>
<reference evidence="8" key="1">
    <citation type="submission" date="2021-01" db="EMBL/GenBank/DDBJ databases">
        <authorList>
            <person name="Corre E."/>
            <person name="Pelletier E."/>
            <person name="Niang G."/>
            <person name="Scheremetjew M."/>
            <person name="Finn R."/>
            <person name="Kale V."/>
            <person name="Holt S."/>
            <person name="Cochrane G."/>
            <person name="Meng A."/>
            <person name="Brown T."/>
            <person name="Cohen L."/>
        </authorList>
    </citation>
    <scope>NUCLEOTIDE SEQUENCE</scope>
    <source>
        <strain evidence="8">CCMP1320</strain>
    </source>
</reference>
<dbReference type="AlphaFoldDB" id="A0A7S3VGZ5"/>
<dbReference type="Gene3D" id="3.40.50.10890">
    <property type="match status" value="1"/>
</dbReference>
<dbReference type="GO" id="GO:0034472">
    <property type="term" value="P:snRNA 3'-end processing"/>
    <property type="evidence" value="ECO:0007669"/>
    <property type="project" value="TreeGrafter"/>
</dbReference>
<evidence type="ECO:0000256" key="6">
    <source>
        <dbReference type="SAM" id="MobiDB-lite"/>
    </source>
</evidence>
<protein>
    <recommendedName>
        <fullName evidence="7">Beta-Casp domain-containing protein</fullName>
    </recommendedName>
</protein>
<dbReference type="InterPro" id="IPR001279">
    <property type="entry name" value="Metallo-B-lactamas"/>
</dbReference>
<dbReference type="Gene3D" id="3.60.15.10">
    <property type="entry name" value="Ribonuclease Z/Hydroxyacylglutathione hydrolase-like"/>
    <property type="match status" value="1"/>
</dbReference>
<sequence>MKVTCIGTSAARCLILTLRKTNILLDCGLWGCSGVLHKLLDPHDLGPPRYLTPLLQLLECYEIEAALISTPEGMLALPLLLMSSPGLIKGPIYATTAAMDVAKHLFAELLAVSCFASSGMASAGSLQQETAVAGMQPTTCPWLPKLMEAVQAKCLDPAVFESCWLDMYDARAAEDCFERIKPVRYGQQVPLDGYELFATPYPAGSGFGHAVWTVTDGCRRIGYLSSFRAGAAGHALELEAQTLSALDALIAAPGCIGASAISGNIPGAQDVPVQAPCATPSAGAALQLPALTEQQQQLLVQQAMQCQQRLLQQLKQSVLTAVSEGGSALIPLPASGVAWDVLEAVARTLELADLGNVPILYVSPCAQDSLALANTSMEFLNLQRQARAYVPEPAFPFPACQKSGRLVLAHSLEEAVAKKPGCLDGPCVVVASLASLSAGPALQLLHMWGQRSQCMLVLTTGATDCAPALVADLVRSAHPTLRMRVALCNFGATGDACQLALLLSQLRVPPAQLLMTCTDVQQLSRFLHGLGRLPGTLSTQTHAYSWMDVLSVRLPKHMSRLSVPSSLLQNAQWQPMAYEADSIAAQLSGTMLYEQGRGWQLKPGPGQGRQCKPQALQAPMQGTLPAHMQGFFQAPMRGNLQAPKQGSLRAPVQRTQEPPRLGATNPLPLAEGIPQSLQDPSAWGKDSAG</sequence>
<keyword evidence="5" id="KW-0539">Nucleus</keyword>
<dbReference type="Pfam" id="PF16661">
    <property type="entry name" value="Lactamase_B_6"/>
    <property type="match status" value="1"/>
</dbReference>
<comment type="subcellular location">
    <subcellularLocation>
        <location evidence="2">Cytoplasm</location>
    </subcellularLocation>
    <subcellularLocation>
        <location evidence="1">Nucleus</location>
    </subcellularLocation>
</comment>
<dbReference type="Pfam" id="PF10996">
    <property type="entry name" value="Beta-Casp"/>
    <property type="match status" value="1"/>
</dbReference>
<evidence type="ECO:0000256" key="5">
    <source>
        <dbReference type="ARBA" id="ARBA00023242"/>
    </source>
</evidence>
<evidence type="ECO:0000256" key="1">
    <source>
        <dbReference type="ARBA" id="ARBA00004123"/>
    </source>
</evidence>
<dbReference type="EMBL" id="HBIP01000231">
    <property type="protein sequence ID" value="CAE0485075.1"/>
    <property type="molecule type" value="Transcribed_RNA"/>
</dbReference>
<dbReference type="GO" id="GO:0005737">
    <property type="term" value="C:cytoplasm"/>
    <property type="evidence" value="ECO:0007669"/>
    <property type="project" value="UniProtKB-SubCell"/>
</dbReference>
<evidence type="ECO:0000259" key="7">
    <source>
        <dbReference type="SMART" id="SM01027"/>
    </source>
</evidence>
<feature type="domain" description="Beta-Casp" evidence="7">
    <location>
        <begin position="338"/>
        <end position="469"/>
    </location>
</feature>
<dbReference type="InterPro" id="IPR036866">
    <property type="entry name" value="RibonucZ/Hydroxyglut_hydro"/>
</dbReference>
<evidence type="ECO:0000256" key="2">
    <source>
        <dbReference type="ARBA" id="ARBA00004496"/>
    </source>
</evidence>
<accession>A0A7S3VGZ5</accession>
<dbReference type="InterPro" id="IPR027074">
    <property type="entry name" value="Integrator_9su"/>
</dbReference>
<comment type="similarity">
    <text evidence="3">Belongs to the metallo-beta-lactamase superfamily. RNA-metabolizing metallo-beta-lactamase-like family. INTS9 subfamily.</text>
</comment>
<dbReference type="PANTHER" id="PTHR46094">
    <property type="entry name" value="INTEGRATOR COMPLEX SUBUNIT 9"/>
    <property type="match status" value="1"/>
</dbReference>
<evidence type="ECO:0000256" key="3">
    <source>
        <dbReference type="ARBA" id="ARBA00006861"/>
    </source>
</evidence>
<feature type="region of interest" description="Disordered" evidence="6">
    <location>
        <begin position="638"/>
        <end position="689"/>
    </location>
</feature>
<dbReference type="GO" id="GO:0032039">
    <property type="term" value="C:integrator complex"/>
    <property type="evidence" value="ECO:0007669"/>
    <property type="project" value="InterPro"/>
</dbReference>
<dbReference type="PANTHER" id="PTHR46094:SF1">
    <property type="entry name" value="INTEGRATOR COMPLEX SUBUNIT 9"/>
    <property type="match status" value="1"/>
</dbReference>
<organism evidence="8">
    <name type="scientific">Dunaliella tertiolecta</name>
    <name type="common">Green alga</name>
    <dbReference type="NCBI Taxonomy" id="3047"/>
    <lineage>
        <taxon>Eukaryota</taxon>
        <taxon>Viridiplantae</taxon>
        <taxon>Chlorophyta</taxon>
        <taxon>core chlorophytes</taxon>
        <taxon>Chlorophyceae</taxon>
        <taxon>CS clade</taxon>
        <taxon>Chlamydomonadales</taxon>
        <taxon>Dunaliellaceae</taxon>
        <taxon>Dunaliella</taxon>
    </lineage>
</organism>
<keyword evidence="4" id="KW-0963">Cytoplasm</keyword>
<dbReference type="SUPFAM" id="SSF56281">
    <property type="entry name" value="Metallo-hydrolase/oxidoreductase"/>
    <property type="match status" value="1"/>
</dbReference>
<name>A0A7S3VGZ5_DUNTE</name>
<evidence type="ECO:0000256" key="4">
    <source>
        <dbReference type="ARBA" id="ARBA00022490"/>
    </source>
</evidence>
<dbReference type="SMART" id="SM01027">
    <property type="entry name" value="Beta-Casp"/>
    <property type="match status" value="1"/>
</dbReference>
<evidence type="ECO:0000313" key="8">
    <source>
        <dbReference type="EMBL" id="CAE0485075.1"/>
    </source>
</evidence>
<dbReference type="InterPro" id="IPR022712">
    <property type="entry name" value="Beta_Casp"/>
</dbReference>
<gene>
    <name evidence="8" type="ORF">DTER00134_LOCUS114</name>
</gene>